<protein>
    <submittedName>
        <fullName evidence="2">Uncharacterized protein</fullName>
    </submittedName>
</protein>
<keyword evidence="1" id="KW-1133">Transmembrane helix</keyword>
<organism evidence="2 3">
    <name type="scientific">candidate division WOR-1 bacterium DG_54_3</name>
    <dbReference type="NCBI Taxonomy" id="1703775"/>
    <lineage>
        <taxon>Bacteria</taxon>
        <taxon>Bacillati</taxon>
        <taxon>Saganbacteria</taxon>
    </lineage>
</organism>
<dbReference type="EMBL" id="LIZX01000185">
    <property type="protein sequence ID" value="KPJ64389.1"/>
    <property type="molecule type" value="Genomic_DNA"/>
</dbReference>
<proteinExistence type="predicted"/>
<gene>
    <name evidence="2" type="ORF">AMJ44_12890</name>
</gene>
<accession>A0A0S7XPI4</accession>
<name>A0A0S7XPI4_UNCSA</name>
<evidence type="ECO:0000313" key="2">
    <source>
        <dbReference type="EMBL" id="KPJ64389.1"/>
    </source>
</evidence>
<feature type="transmembrane region" description="Helical" evidence="1">
    <location>
        <begin position="6"/>
        <end position="25"/>
    </location>
</feature>
<dbReference type="AlphaFoldDB" id="A0A0S7XPI4"/>
<evidence type="ECO:0000256" key="1">
    <source>
        <dbReference type="SAM" id="Phobius"/>
    </source>
</evidence>
<comment type="caution">
    <text evidence="2">The sequence shown here is derived from an EMBL/GenBank/DDBJ whole genome shotgun (WGS) entry which is preliminary data.</text>
</comment>
<dbReference type="Proteomes" id="UP000051861">
    <property type="component" value="Unassembled WGS sequence"/>
</dbReference>
<feature type="non-terminal residue" evidence="2">
    <location>
        <position position="123"/>
    </location>
</feature>
<keyword evidence="1" id="KW-0472">Membrane</keyword>
<evidence type="ECO:0000313" key="3">
    <source>
        <dbReference type="Proteomes" id="UP000051861"/>
    </source>
</evidence>
<keyword evidence="1" id="KW-0812">Transmembrane</keyword>
<sequence>MDQVINYVGIIVGVGSLVFAVVQTVKLSKIRKLRINSLRSALQNCRLIMAESDRLLNNQKAYDLENQGALIKVQSIHSNACGLIRSLFHELSQVDLPYNKRKLKLYVSLDLISSKSLWKQAAL</sequence>
<reference evidence="2 3" key="1">
    <citation type="journal article" date="2015" name="Microbiome">
        <title>Genomic resolution of linkages in carbon, nitrogen, and sulfur cycling among widespread estuary sediment bacteria.</title>
        <authorList>
            <person name="Baker B.J."/>
            <person name="Lazar C.S."/>
            <person name="Teske A.P."/>
            <person name="Dick G.J."/>
        </authorList>
    </citation>
    <scope>NUCLEOTIDE SEQUENCE [LARGE SCALE GENOMIC DNA]</scope>
    <source>
        <strain evidence="2">DG_54_3</strain>
    </source>
</reference>